<dbReference type="InterPro" id="IPR018323">
    <property type="entry name" value="OM_lipoprot_carrier_LolA_Pbac"/>
</dbReference>
<evidence type="ECO:0000256" key="9">
    <source>
        <dbReference type="ARBA" id="ARBA00023186"/>
    </source>
</evidence>
<evidence type="ECO:0000313" key="11">
    <source>
        <dbReference type="EMBL" id="BET44459.1"/>
    </source>
</evidence>
<evidence type="ECO:0000256" key="7">
    <source>
        <dbReference type="ARBA" id="ARBA00022764"/>
    </source>
</evidence>
<evidence type="ECO:0000256" key="4">
    <source>
        <dbReference type="ARBA" id="ARBA00014035"/>
    </source>
</evidence>
<keyword evidence="8 10" id="KW-0653">Protein transport</keyword>
<dbReference type="SUPFAM" id="SSF89392">
    <property type="entry name" value="Prokaryotic lipoproteins and lipoprotein localization factors"/>
    <property type="match status" value="1"/>
</dbReference>
<dbReference type="PANTHER" id="PTHR35869">
    <property type="entry name" value="OUTER-MEMBRANE LIPOPROTEIN CARRIER PROTEIN"/>
    <property type="match status" value="1"/>
</dbReference>
<name>A0AAT9G417_9ENTR</name>
<dbReference type="Pfam" id="PF03548">
    <property type="entry name" value="LolA"/>
    <property type="match status" value="1"/>
</dbReference>
<keyword evidence="9 10" id="KW-0143">Chaperone</keyword>
<dbReference type="NCBIfam" id="TIGR00547">
    <property type="entry name" value="lolA"/>
    <property type="match status" value="1"/>
</dbReference>
<evidence type="ECO:0000256" key="2">
    <source>
        <dbReference type="ARBA" id="ARBA00007615"/>
    </source>
</evidence>
<protein>
    <recommendedName>
        <fullName evidence="4 10">Outer-membrane lipoprotein carrier protein</fullName>
    </recommendedName>
</protein>
<sequence length="209" mass="24973">MNKFIKLLQFMIIFFITILSIDNIIALDKVSKELQLRLNKVNNFYGFFIQRVINDDGIVIQNNNGYLWLKKPYFLKCDILIPDKQIIISDGINVWFYNILTRQVTITLFKNIFVNTPLLLITNNTPKDWEKYKIIKNNNKFIIFFRKKNKKIKFFTITILSHGLISQFSIIDYNNQKIIYDFKNVNNKNINKKEFNFVIPKDVTVDDQR</sequence>
<accession>A0AAT9G417</accession>
<gene>
    <name evidence="10 11" type="primary">lolA</name>
    <name evidence="11" type="ORF">ACHINZ_1290</name>
</gene>
<keyword evidence="11" id="KW-0449">Lipoprotein</keyword>
<keyword evidence="7 10" id="KW-0574">Periplasm</keyword>
<dbReference type="InterPro" id="IPR029046">
    <property type="entry name" value="LolA/LolB/LppX"/>
</dbReference>
<evidence type="ECO:0000256" key="3">
    <source>
        <dbReference type="ARBA" id="ARBA00011245"/>
    </source>
</evidence>
<evidence type="ECO:0000256" key="10">
    <source>
        <dbReference type="HAMAP-Rule" id="MF_00240"/>
    </source>
</evidence>
<dbReference type="CDD" id="cd16325">
    <property type="entry name" value="LolA"/>
    <property type="match status" value="1"/>
</dbReference>
<comment type="subunit">
    <text evidence="3 10">Monomer.</text>
</comment>
<evidence type="ECO:0000256" key="5">
    <source>
        <dbReference type="ARBA" id="ARBA00022448"/>
    </source>
</evidence>
<keyword evidence="5 10" id="KW-0813">Transport</keyword>
<organism evidence="11">
    <name type="scientific">Candidatus Aschnera chinzeii</name>
    <dbReference type="NCBI Taxonomy" id="1485666"/>
    <lineage>
        <taxon>Bacteria</taxon>
        <taxon>Pseudomonadati</taxon>
        <taxon>Pseudomonadota</taxon>
        <taxon>Gammaproteobacteria</taxon>
        <taxon>Enterobacterales</taxon>
        <taxon>Enterobacteriaceae</taxon>
        <taxon>Candidatus Aschnera</taxon>
    </lineage>
</organism>
<comment type="function">
    <text evidence="10">Participates in the translocation of lipoproteins from the inner membrane to the outer membrane. Only forms a complex with a lipoprotein if the residue after the N-terminal Cys is not an aspartate (The Asp acts as a targeting signal to indicate that the lipoprotein should stay in the inner membrane).</text>
</comment>
<dbReference type="InterPro" id="IPR004564">
    <property type="entry name" value="OM_lipoprot_carrier_LolA-like"/>
</dbReference>
<dbReference type="GO" id="GO:0044874">
    <property type="term" value="P:lipoprotein localization to outer membrane"/>
    <property type="evidence" value="ECO:0007669"/>
    <property type="project" value="UniProtKB-UniRule"/>
</dbReference>
<keyword evidence="6" id="KW-0732">Signal</keyword>
<evidence type="ECO:0000256" key="1">
    <source>
        <dbReference type="ARBA" id="ARBA00004418"/>
    </source>
</evidence>
<comment type="similarity">
    <text evidence="2 10">Belongs to the LolA family.</text>
</comment>
<dbReference type="AlphaFoldDB" id="A0AAT9G417"/>
<dbReference type="Gene3D" id="2.50.20.10">
    <property type="entry name" value="Lipoprotein localisation LolA/LolB/LppX"/>
    <property type="match status" value="1"/>
</dbReference>
<proteinExistence type="inferred from homology"/>
<evidence type="ECO:0000256" key="8">
    <source>
        <dbReference type="ARBA" id="ARBA00022927"/>
    </source>
</evidence>
<dbReference type="PANTHER" id="PTHR35869:SF1">
    <property type="entry name" value="OUTER-MEMBRANE LIPOPROTEIN CARRIER PROTEIN"/>
    <property type="match status" value="1"/>
</dbReference>
<dbReference type="GO" id="GO:0030288">
    <property type="term" value="C:outer membrane-bounded periplasmic space"/>
    <property type="evidence" value="ECO:0007669"/>
    <property type="project" value="TreeGrafter"/>
</dbReference>
<dbReference type="HAMAP" id="MF_00240">
    <property type="entry name" value="LolA"/>
    <property type="match status" value="1"/>
</dbReference>
<comment type="subcellular location">
    <subcellularLocation>
        <location evidence="1 10">Periplasm</location>
    </subcellularLocation>
</comment>
<reference evidence="11" key="2">
    <citation type="submission" date="2023-10" db="EMBL/GenBank/DDBJ databases">
        <authorList>
            <person name="Koga R."/>
            <person name="Fukatsu T."/>
        </authorList>
    </citation>
    <scope>NUCLEOTIDE SEQUENCE</scope>
    <source>
        <strain evidence="11">Kw-01</strain>
    </source>
</reference>
<evidence type="ECO:0000256" key="6">
    <source>
        <dbReference type="ARBA" id="ARBA00022729"/>
    </source>
</evidence>
<reference evidence="11" key="1">
    <citation type="journal article" date="2023" name="Front. Microbiol.">
        <title>Genome analysis of Candidatus Aschnera chinzeii, the bacterial endosymbiont of the blood-sucking bat fly Penicillidia jenynsii (Insecta: Diptera: Nycteribiidae).</title>
        <authorList>
            <person name="Koga R."/>
            <person name="Moriyama M."/>
            <person name="Nozaki T."/>
            <person name="Fukatsu T."/>
        </authorList>
    </citation>
    <scope>NUCLEOTIDE SEQUENCE</scope>
    <source>
        <strain evidence="11">Kw-01</strain>
    </source>
</reference>
<dbReference type="GO" id="GO:0042953">
    <property type="term" value="P:lipoprotein transport"/>
    <property type="evidence" value="ECO:0007669"/>
    <property type="project" value="InterPro"/>
</dbReference>
<dbReference type="EMBL" id="AP028961">
    <property type="protein sequence ID" value="BET44459.1"/>
    <property type="molecule type" value="Genomic_DNA"/>
</dbReference>